<sequence length="716" mass="82516">MSSSSNAELKSRAIVCCIQDDRAVNAIDSAIDKIKALYIEEQLEPKKLFLDFLYVYRIYRSTDFEQAAIEFQQILERCEKEGEEQLYSFILLHLGTLYSFLSDYQTSLQYFLRAEESQQYSDQAYQALLHVNISGIYSQILDYSSSANHALKAVNVLRYFKNAPLSVLAYLNLGHSMVHLNEFEDAGHWLYKSLSLAEEIQYDRGIPYAELYTAVLEQKKGNIKQAECFYISSFQAFKVQQDPQGIEECGLLFTQLLLENKRYQEALDFCDEVEKAPYYQQNILSHFQVFKYKREALTQLGYMDSLQCLIDKQLEFAESKLLALKQRENSYFQSMIDMIKKQKEQLTFESVNEYLDRMSLLGQKLAIADNLYQGVESLFHDIQQIIPATFVGIALYDEKMNLLNYDYLYENQKFLASFSVKCDSVKVLGQYCLKHRESLLLTTASYDEVRGYLDHDPINEEVWVGDDTKESTASVIYVPITLGETLLGVMTVQHMETHQYKPHHLKLVIQLVNFLAVAIKNVQQKQELLAKQKELESINKQLEYISIRDPLTGLNNRHELERLSPDLLSHSYSQSKPLATLMIDVDYYKGFNDLYGHDAGDKVLISIANLLLNHFNRREDYIFRYGGDEILILMKDTHLEEAEKIAIAAQQELFDLNILNEASLVSDRVTLSIGIHSQQCKNIQVENITDYIKAADGALYAGKKSQRNTITLTTNI</sequence>
<feature type="domain" description="GGDEF" evidence="4">
    <location>
        <begin position="576"/>
        <end position="715"/>
    </location>
</feature>
<evidence type="ECO:0000256" key="3">
    <source>
        <dbReference type="ARBA" id="ARBA00034247"/>
    </source>
</evidence>
<dbReference type="PANTHER" id="PTHR45138">
    <property type="entry name" value="REGULATORY COMPONENTS OF SENSORY TRANSDUCTION SYSTEM"/>
    <property type="match status" value="1"/>
</dbReference>
<protein>
    <recommendedName>
        <fullName evidence="2">diguanylate cyclase</fullName>
        <ecNumber evidence="2">2.7.7.65</ecNumber>
    </recommendedName>
</protein>
<proteinExistence type="predicted"/>
<dbReference type="PANTHER" id="PTHR45138:SF9">
    <property type="entry name" value="DIGUANYLATE CYCLASE DGCM-RELATED"/>
    <property type="match status" value="1"/>
</dbReference>
<gene>
    <name evidence="5" type="primary">cph2_4</name>
    <name evidence="5" type="ORF">AW0309160_01744</name>
</gene>
<dbReference type="GO" id="GO:0052621">
    <property type="term" value="F:diguanylate cyclase activity"/>
    <property type="evidence" value="ECO:0007669"/>
    <property type="project" value="UniProtKB-EC"/>
</dbReference>
<dbReference type="InterPro" id="IPR011990">
    <property type="entry name" value="TPR-like_helical_dom_sf"/>
</dbReference>
<dbReference type="Gene3D" id="3.30.450.40">
    <property type="match status" value="1"/>
</dbReference>
<organism evidence="5">
    <name type="scientific">Aliivibrio wodanis</name>
    <dbReference type="NCBI Taxonomy" id="80852"/>
    <lineage>
        <taxon>Bacteria</taxon>
        <taxon>Pseudomonadati</taxon>
        <taxon>Pseudomonadota</taxon>
        <taxon>Gammaproteobacteria</taxon>
        <taxon>Vibrionales</taxon>
        <taxon>Vibrionaceae</taxon>
        <taxon>Aliivibrio</taxon>
    </lineage>
</organism>
<dbReference type="InterPro" id="IPR003018">
    <property type="entry name" value="GAF"/>
</dbReference>
<dbReference type="SUPFAM" id="SSF55781">
    <property type="entry name" value="GAF domain-like"/>
    <property type="match status" value="1"/>
</dbReference>
<name>A0A5Q4ZIR4_9GAMM</name>
<dbReference type="Pfam" id="PF01590">
    <property type="entry name" value="GAF"/>
    <property type="match status" value="1"/>
</dbReference>
<dbReference type="InterPro" id="IPR050469">
    <property type="entry name" value="Diguanylate_Cyclase"/>
</dbReference>
<dbReference type="InterPro" id="IPR043128">
    <property type="entry name" value="Rev_trsase/Diguanyl_cyclase"/>
</dbReference>
<reference evidence="5" key="1">
    <citation type="submission" date="2019-09" db="EMBL/GenBank/DDBJ databases">
        <authorList>
            <person name="Hjerde E."/>
        </authorList>
    </citation>
    <scope>NUCLEOTIDE SEQUENCE</scope>
    <source>
        <strain evidence="5">06/09/160</strain>
    </source>
</reference>
<dbReference type="InterPro" id="IPR029787">
    <property type="entry name" value="Nucleotide_cyclase"/>
</dbReference>
<dbReference type="PROSITE" id="PS50887">
    <property type="entry name" value="GGDEF"/>
    <property type="match status" value="1"/>
</dbReference>
<dbReference type="InterPro" id="IPR029016">
    <property type="entry name" value="GAF-like_dom_sf"/>
</dbReference>
<accession>A0A5Q4ZIR4</accession>
<dbReference type="Gene3D" id="3.30.70.270">
    <property type="match status" value="1"/>
</dbReference>
<dbReference type="NCBIfam" id="TIGR00254">
    <property type="entry name" value="GGDEF"/>
    <property type="match status" value="1"/>
</dbReference>
<dbReference type="AlphaFoldDB" id="A0A5Q4ZIR4"/>
<dbReference type="CDD" id="cd01949">
    <property type="entry name" value="GGDEF"/>
    <property type="match status" value="1"/>
</dbReference>
<evidence type="ECO:0000256" key="2">
    <source>
        <dbReference type="ARBA" id="ARBA00012528"/>
    </source>
</evidence>
<dbReference type="SUPFAM" id="SSF48452">
    <property type="entry name" value="TPR-like"/>
    <property type="match status" value="2"/>
</dbReference>
<dbReference type="SUPFAM" id="SSF55073">
    <property type="entry name" value="Nucleotide cyclase"/>
    <property type="match status" value="1"/>
</dbReference>
<evidence type="ECO:0000256" key="1">
    <source>
        <dbReference type="ARBA" id="ARBA00001946"/>
    </source>
</evidence>
<dbReference type="Gene3D" id="1.25.40.10">
    <property type="entry name" value="Tetratricopeptide repeat domain"/>
    <property type="match status" value="2"/>
</dbReference>
<dbReference type="EC" id="2.7.7.65" evidence="2"/>
<dbReference type="EMBL" id="LR721750">
    <property type="protein sequence ID" value="VVV04360.1"/>
    <property type="molecule type" value="Genomic_DNA"/>
</dbReference>
<evidence type="ECO:0000313" key="5">
    <source>
        <dbReference type="EMBL" id="VVV04360.1"/>
    </source>
</evidence>
<dbReference type="FunFam" id="3.30.70.270:FF:000001">
    <property type="entry name" value="Diguanylate cyclase domain protein"/>
    <property type="match status" value="1"/>
</dbReference>
<dbReference type="SMART" id="SM00267">
    <property type="entry name" value="GGDEF"/>
    <property type="match status" value="1"/>
</dbReference>
<dbReference type="InterPro" id="IPR000160">
    <property type="entry name" value="GGDEF_dom"/>
</dbReference>
<evidence type="ECO:0000259" key="4">
    <source>
        <dbReference type="PROSITE" id="PS50887"/>
    </source>
</evidence>
<dbReference type="Pfam" id="PF00990">
    <property type="entry name" value="GGDEF"/>
    <property type="match status" value="1"/>
</dbReference>
<comment type="catalytic activity">
    <reaction evidence="3">
        <text>2 GTP = 3',3'-c-di-GMP + 2 diphosphate</text>
        <dbReference type="Rhea" id="RHEA:24898"/>
        <dbReference type="ChEBI" id="CHEBI:33019"/>
        <dbReference type="ChEBI" id="CHEBI:37565"/>
        <dbReference type="ChEBI" id="CHEBI:58805"/>
        <dbReference type="EC" id="2.7.7.65"/>
    </reaction>
</comment>
<dbReference type="SMART" id="SM00065">
    <property type="entry name" value="GAF"/>
    <property type="match status" value="1"/>
</dbReference>
<comment type="cofactor">
    <cofactor evidence="1">
        <name>Mg(2+)</name>
        <dbReference type="ChEBI" id="CHEBI:18420"/>
    </cofactor>
</comment>